<dbReference type="InterPro" id="IPR006047">
    <property type="entry name" value="GH13_cat_dom"/>
</dbReference>
<dbReference type="EMBL" id="JAIRAU010000009">
    <property type="protein sequence ID" value="MBZ5709835.1"/>
    <property type="molecule type" value="Genomic_DNA"/>
</dbReference>
<keyword evidence="4" id="KW-0378">Hydrolase</keyword>
<dbReference type="PANTHER" id="PTHR10357">
    <property type="entry name" value="ALPHA-AMYLASE FAMILY MEMBER"/>
    <property type="match status" value="1"/>
</dbReference>
<gene>
    <name evidence="4" type="ORF">K7C98_11265</name>
</gene>
<dbReference type="RefSeq" id="WP_224191607.1">
    <property type="nucleotide sequence ID" value="NZ_JAIRAU010000009.1"/>
</dbReference>
<feature type="region of interest" description="Disordered" evidence="1">
    <location>
        <begin position="611"/>
        <end position="633"/>
    </location>
</feature>
<name>A0ABS7TNQ6_9BACT</name>
<proteinExistence type="predicted"/>
<reference evidence="4" key="1">
    <citation type="submission" date="2021-08" db="EMBL/GenBank/DDBJ databases">
        <authorList>
            <person name="Stevens D.C."/>
        </authorList>
    </citation>
    <scope>NUCLEOTIDE SEQUENCE</scope>
    <source>
        <strain evidence="4">DSM 53165</strain>
    </source>
</reference>
<evidence type="ECO:0000256" key="1">
    <source>
        <dbReference type="SAM" id="MobiDB-lite"/>
    </source>
</evidence>
<dbReference type="Gene3D" id="3.20.20.80">
    <property type="entry name" value="Glycosidases"/>
    <property type="match status" value="1"/>
</dbReference>
<feature type="domain" description="Glycosyl hydrolase family 13 catalytic" evidence="3">
    <location>
        <begin position="291"/>
        <end position="701"/>
    </location>
</feature>
<comment type="caution">
    <text evidence="4">The sequence shown here is derived from an EMBL/GenBank/DDBJ whole genome shotgun (WGS) entry which is preliminary data.</text>
</comment>
<accession>A0ABS7TNQ6</accession>
<feature type="signal peptide" evidence="2">
    <location>
        <begin position="1"/>
        <end position="22"/>
    </location>
</feature>
<dbReference type="GO" id="GO:0016787">
    <property type="term" value="F:hydrolase activity"/>
    <property type="evidence" value="ECO:0007669"/>
    <property type="project" value="UniProtKB-KW"/>
</dbReference>
<feature type="chain" id="PRO_5047058938" evidence="2">
    <location>
        <begin position="23"/>
        <end position="794"/>
    </location>
</feature>
<dbReference type="InterPro" id="IPR017853">
    <property type="entry name" value="GH"/>
</dbReference>
<evidence type="ECO:0000256" key="2">
    <source>
        <dbReference type="SAM" id="SignalP"/>
    </source>
</evidence>
<dbReference type="SUPFAM" id="SSF51445">
    <property type="entry name" value="(Trans)glycosidases"/>
    <property type="match status" value="1"/>
</dbReference>
<sequence length="794" mass="85112">MQRPSIRLVPALLLAGACSSGAPPAGDSDGPTTGGLTNNPSSFPGTDAASTATPEPTTTGITTGTGTDPTTDDPTGGGDLVCPTRFRFDPPPGATGPGVVGEWVGFDLNSATWLEGPDPDGMYQGTVDLAPGLHAYKVVYEQGGATQWVLDPGQGRRKYVDGTENSAVLVPDCRRPGVDVAAAEAARPGPGAGTWNASLRYVDGIGGAGPDPAAYSALLRTGSDERPLTDGEFVVDGVTGDITVALGDLPDGKHRVVLRVASADGQVSEPILLPFWIEAEPFRWDDALVYMVVTDRFRDGDPGGDPGPTPMADPRGDWDGGDLDGLREAIADGTLDQLGVRAIWLTPFQTNPDAAFKAADNVHWVTGYHGYWPIRAREVDPRLGGEAALSAMVEEAHRHGIRILQDFVINHVHAEHEYMQAHPEWFRTGCVCGTPGCDWTEKALECMFADYLPDIDHSVTEANTQFVADATWWLDRFDLDGLRVDAVKHVEEAATRNLAAAVREGFERAGTKYFLMGETAMGWSDCADPCNDENYGTIARYIGPFGLDGQFDFVLYHGVSYRTFAWGDAGMLHADYWVRHGLDRWPEGAIMTPYIGSHDTPRFVSHADYRGQDAQHDKGVPGNQWDDTALAPDDPEPYRRTRLGLTWLLGLPGAPLLYYGDEYGQWGGADPNNRLMWRPEDELSADELATLQHARKLGAARQQLAPLRRGAYVPLFADEDTLVFGRKIADGDAAIVALTRAGAPQMVSVDAGPALGFAAATELTDVLAGDKATVTALGKLDFTIPAGGSLVFAP</sequence>
<feature type="region of interest" description="Disordered" evidence="1">
    <location>
        <begin position="299"/>
        <end position="319"/>
    </location>
</feature>
<dbReference type="Gene3D" id="2.60.40.10">
    <property type="entry name" value="Immunoglobulins"/>
    <property type="match status" value="1"/>
</dbReference>
<protein>
    <submittedName>
        <fullName evidence="4">Glycosyl hydrolase</fullName>
    </submittedName>
</protein>
<keyword evidence="5" id="KW-1185">Reference proteome</keyword>
<evidence type="ECO:0000259" key="3">
    <source>
        <dbReference type="SMART" id="SM00642"/>
    </source>
</evidence>
<dbReference type="PROSITE" id="PS51257">
    <property type="entry name" value="PROKAR_LIPOPROTEIN"/>
    <property type="match status" value="1"/>
</dbReference>
<evidence type="ECO:0000313" key="5">
    <source>
        <dbReference type="Proteomes" id="UP001139031"/>
    </source>
</evidence>
<dbReference type="InterPro" id="IPR013780">
    <property type="entry name" value="Glyco_hydro_b"/>
</dbReference>
<dbReference type="Proteomes" id="UP001139031">
    <property type="component" value="Unassembled WGS sequence"/>
</dbReference>
<dbReference type="Pfam" id="PF00128">
    <property type="entry name" value="Alpha-amylase"/>
    <property type="match status" value="1"/>
</dbReference>
<feature type="compositionally biased region" description="Low complexity" evidence="1">
    <location>
        <begin position="46"/>
        <end position="74"/>
    </location>
</feature>
<dbReference type="InterPro" id="IPR014756">
    <property type="entry name" value="Ig_E-set"/>
</dbReference>
<dbReference type="SMART" id="SM00642">
    <property type="entry name" value="Aamy"/>
    <property type="match status" value="1"/>
</dbReference>
<feature type="compositionally biased region" description="Polar residues" evidence="1">
    <location>
        <begin position="30"/>
        <end position="44"/>
    </location>
</feature>
<dbReference type="Gene3D" id="2.60.40.1180">
    <property type="entry name" value="Golgi alpha-mannosidase II"/>
    <property type="match status" value="1"/>
</dbReference>
<dbReference type="SUPFAM" id="SSF81296">
    <property type="entry name" value="E set domains"/>
    <property type="match status" value="1"/>
</dbReference>
<feature type="region of interest" description="Disordered" evidence="1">
    <location>
        <begin position="18"/>
        <end position="87"/>
    </location>
</feature>
<organism evidence="4 5">
    <name type="scientific">Nannocystis pusilla</name>
    <dbReference type="NCBI Taxonomy" id="889268"/>
    <lineage>
        <taxon>Bacteria</taxon>
        <taxon>Pseudomonadati</taxon>
        <taxon>Myxococcota</taxon>
        <taxon>Polyangia</taxon>
        <taxon>Nannocystales</taxon>
        <taxon>Nannocystaceae</taxon>
        <taxon>Nannocystis</taxon>
    </lineage>
</organism>
<evidence type="ECO:0000313" key="4">
    <source>
        <dbReference type="EMBL" id="MBZ5709835.1"/>
    </source>
</evidence>
<dbReference type="InterPro" id="IPR013783">
    <property type="entry name" value="Ig-like_fold"/>
</dbReference>
<keyword evidence="2" id="KW-0732">Signal</keyword>